<organism evidence="2 3">
    <name type="scientific">Croceicoccus marinus</name>
    <dbReference type="NCBI Taxonomy" id="450378"/>
    <lineage>
        <taxon>Bacteria</taxon>
        <taxon>Pseudomonadati</taxon>
        <taxon>Pseudomonadota</taxon>
        <taxon>Alphaproteobacteria</taxon>
        <taxon>Sphingomonadales</taxon>
        <taxon>Erythrobacteraceae</taxon>
        <taxon>Croceicoccus</taxon>
    </lineage>
</organism>
<evidence type="ECO:0000313" key="3">
    <source>
        <dbReference type="Proteomes" id="UP000195807"/>
    </source>
</evidence>
<accession>A0A1Z1FDP1</accession>
<protein>
    <submittedName>
        <fullName evidence="2">Transcriptional regulator</fullName>
    </submittedName>
</protein>
<dbReference type="PANTHER" id="PTHR37318">
    <property type="entry name" value="BSL7504 PROTEIN"/>
    <property type="match status" value="1"/>
</dbReference>
<proteinExistence type="predicted"/>
<dbReference type="AlphaFoldDB" id="A0A1Z1FDP1"/>
<dbReference type="InterPro" id="IPR036390">
    <property type="entry name" value="WH_DNA-bd_sf"/>
</dbReference>
<dbReference type="Proteomes" id="UP000195807">
    <property type="component" value="Chromosome"/>
</dbReference>
<evidence type="ECO:0000313" key="2">
    <source>
        <dbReference type="EMBL" id="ARU16823.1"/>
    </source>
</evidence>
<dbReference type="PANTHER" id="PTHR37318:SF1">
    <property type="entry name" value="BSL7504 PROTEIN"/>
    <property type="match status" value="1"/>
</dbReference>
<dbReference type="SUPFAM" id="SSF46785">
    <property type="entry name" value="Winged helix' DNA-binding domain"/>
    <property type="match status" value="1"/>
</dbReference>
<dbReference type="Gene3D" id="1.10.10.10">
    <property type="entry name" value="Winged helix-like DNA-binding domain superfamily/Winged helix DNA-binding domain"/>
    <property type="match status" value="1"/>
</dbReference>
<dbReference type="InterPro" id="IPR027395">
    <property type="entry name" value="WH_DNA-bd_dom"/>
</dbReference>
<dbReference type="STRING" id="450378.GCA_001661675_02486"/>
<name>A0A1Z1FDP1_9SPHN</name>
<evidence type="ECO:0000259" key="1">
    <source>
        <dbReference type="Pfam" id="PF13601"/>
    </source>
</evidence>
<gene>
    <name evidence="2" type="ORF">A9D14_12380</name>
</gene>
<reference evidence="2 3" key="1">
    <citation type="submission" date="2017-01" db="EMBL/GenBank/DDBJ databases">
        <title>Complete genome sequence of esterase-producing bacterium Croceicoccus marinus E4A9.</title>
        <authorList>
            <person name="Wu Y.-H."/>
            <person name="Cheng H."/>
            <person name="Xu L."/>
            <person name="Huo Y.-Y."/>
            <person name="Wang C.-S."/>
            <person name="Xu X.-W."/>
        </authorList>
    </citation>
    <scope>NUCLEOTIDE SEQUENCE [LARGE SCALE GENOMIC DNA]</scope>
    <source>
        <strain evidence="2 3">E4A9</strain>
    </source>
</reference>
<dbReference type="InterPro" id="IPR036388">
    <property type="entry name" value="WH-like_DNA-bd_sf"/>
</dbReference>
<dbReference type="RefSeq" id="WP_066846927.1">
    <property type="nucleotide sequence ID" value="NZ_CP019602.1"/>
</dbReference>
<dbReference type="OrthoDB" id="5521380at2"/>
<keyword evidence="3" id="KW-1185">Reference proteome</keyword>
<dbReference type="KEGG" id="cman:A9D14_12380"/>
<feature type="domain" description="Winged helix DNA-binding" evidence="1">
    <location>
        <begin position="12"/>
        <end position="94"/>
    </location>
</feature>
<sequence length="99" mass="11045">MEGFDDIIHQPLRLRIMAALHAARKFEPLEFARLKRLTGATDGNLGSHLNALEGAGYLAITKDFVGKRPRTRAAITMAGERAFRGHTDCLRDLIDEARE</sequence>
<dbReference type="Pfam" id="PF13601">
    <property type="entry name" value="HTH_34"/>
    <property type="match status" value="1"/>
</dbReference>
<dbReference type="EMBL" id="CP019602">
    <property type="protein sequence ID" value="ARU16823.1"/>
    <property type="molecule type" value="Genomic_DNA"/>
</dbReference>